<feature type="compositionally biased region" description="Polar residues" evidence="1">
    <location>
        <begin position="101"/>
        <end position="114"/>
    </location>
</feature>
<feature type="chain" id="PRO_5002526285" evidence="2">
    <location>
        <begin position="23"/>
        <end position="447"/>
    </location>
</feature>
<organism evidence="3 4">
    <name type="scientific">Hirsutella minnesotensis 3608</name>
    <dbReference type="NCBI Taxonomy" id="1043627"/>
    <lineage>
        <taxon>Eukaryota</taxon>
        <taxon>Fungi</taxon>
        <taxon>Dikarya</taxon>
        <taxon>Ascomycota</taxon>
        <taxon>Pezizomycotina</taxon>
        <taxon>Sordariomycetes</taxon>
        <taxon>Hypocreomycetidae</taxon>
        <taxon>Hypocreales</taxon>
        <taxon>Ophiocordycipitaceae</taxon>
        <taxon>Hirsutella</taxon>
    </lineage>
</organism>
<gene>
    <name evidence="3" type="ORF">HIM_06717</name>
</gene>
<feature type="compositionally biased region" description="Polar residues" evidence="1">
    <location>
        <begin position="149"/>
        <end position="159"/>
    </location>
</feature>
<dbReference type="PANTHER" id="PTHR38850:SF2">
    <property type="entry name" value="CERATO-PLATANIN"/>
    <property type="match status" value="1"/>
</dbReference>
<protein>
    <submittedName>
        <fullName evidence="3">Uncharacterized protein</fullName>
    </submittedName>
</protein>
<proteinExistence type="predicted"/>
<reference evidence="3 4" key="1">
    <citation type="journal article" date="2014" name="Genome Biol. Evol.">
        <title>Comparative genomics and transcriptomics analyses reveal divergent lifestyle features of nematode endoparasitic fungus Hirsutella minnesotensis.</title>
        <authorList>
            <person name="Lai Y."/>
            <person name="Liu K."/>
            <person name="Zhang X."/>
            <person name="Zhang X."/>
            <person name="Li K."/>
            <person name="Wang N."/>
            <person name="Shu C."/>
            <person name="Wu Y."/>
            <person name="Wang C."/>
            <person name="Bushley K.E."/>
            <person name="Xiang M."/>
            <person name="Liu X."/>
        </authorList>
    </citation>
    <scope>NUCLEOTIDE SEQUENCE [LARGE SCALE GENOMIC DNA]</scope>
    <source>
        <strain evidence="3 4">3608</strain>
    </source>
</reference>
<name>A0A0F8A4M2_9HYPO</name>
<evidence type="ECO:0000313" key="4">
    <source>
        <dbReference type="Proteomes" id="UP000054481"/>
    </source>
</evidence>
<dbReference type="PANTHER" id="PTHR38850">
    <property type="entry name" value="CERATO-PLATANIN"/>
    <property type="match status" value="1"/>
</dbReference>
<evidence type="ECO:0000256" key="1">
    <source>
        <dbReference type="SAM" id="MobiDB-lite"/>
    </source>
</evidence>
<dbReference type="Proteomes" id="UP000054481">
    <property type="component" value="Unassembled WGS sequence"/>
</dbReference>
<feature type="signal peptide" evidence="2">
    <location>
        <begin position="1"/>
        <end position="22"/>
    </location>
</feature>
<dbReference type="AlphaFoldDB" id="A0A0F8A4M2"/>
<dbReference type="EMBL" id="KQ030531">
    <property type="protein sequence ID" value="KJZ73824.1"/>
    <property type="molecule type" value="Genomic_DNA"/>
</dbReference>
<keyword evidence="2" id="KW-0732">Signal</keyword>
<feature type="region of interest" description="Disordered" evidence="1">
    <location>
        <begin position="28"/>
        <end position="267"/>
    </location>
</feature>
<evidence type="ECO:0000313" key="3">
    <source>
        <dbReference type="EMBL" id="KJZ73824.1"/>
    </source>
</evidence>
<dbReference type="OrthoDB" id="5370830at2759"/>
<sequence>MQLISTLGSILAASAAIVPAGAVPCNQPTAPGGARQPPSTINVGAPRYPQGQNATLPVDSKSVEKPPLQSIPEGYGQPKSTKNRLAPVSSSTRPKCPRKSGSPNAPVNKAQSPPTAEVPTSDRPQPVADNASGPGQAKGKKPCVPRPQPGNTVVTTAPIQTELPKPVPVATNPKVNDGSPVNGGSAVPPKAVEKEEPTAPGPGPAVNAPSPGRDAPAAQPKDTGKNSGPKIDAAPPPPPAAPKPAEGQKGTEPSGKGQEISVTPHDKYSSSIGVLGCKINTDRVAYWPGAVGCDNICVKVSHQGRSLHLLKIDGSTGAHDISYDAWTMLVDGKGAKESKATGGGVPMTWEPADPSACSDLLHNGKLPLTAFNSMNYVGACSAGTWAGDNYELFNYADARCEFGPGDQCSVDLSKGNTPECQSSSAADMNAVKGPGIKDKAYGTGEEV</sequence>
<evidence type="ECO:0000256" key="2">
    <source>
        <dbReference type="SAM" id="SignalP"/>
    </source>
</evidence>
<keyword evidence="4" id="KW-1185">Reference proteome</keyword>
<accession>A0A0F8A4M2</accession>